<dbReference type="InterPro" id="IPR016181">
    <property type="entry name" value="Acyl_CoA_acyltransferase"/>
</dbReference>
<comment type="caution">
    <text evidence="5">The sequence shown here is derived from an EMBL/GenBank/DDBJ whole genome shotgun (WGS) entry which is preliminary data.</text>
</comment>
<dbReference type="SUPFAM" id="SSF55729">
    <property type="entry name" value="Acyl-CoA N-acyltransferases (Nat)"/>
    <property type="match status" value="1"/>
</dbReference>
<dbReference type="InterPro" id="IPR000182">
    <property type="entry name" value="GNAT_dom"/>
</dbReference>
<keyword evidence="6" id="KW-1185">Reference proteome</keyword>
<evidence type="ECO:0000313" key="5">
    <source>
        <dbReference type="EMBL" id="GGH12018.1"/>
    </source>
</evidence>
<name>A0A917MGN5_9HYPH</name>
<dbReference type="Gene3D" id="3.40.630.30">
    <property type="match status" value="1"/>
</dbReference>
<dbReference type="AlphaFoldDB" id="A0A917MGN5"/>
<keyword evidence="1" id="KW-0808">Transferase</keyword>
<sequence>MAFFRLPIAAEEPPGLRGKGFVLRTPRLEDFDAWAALREASRDFLKPWEPVWPSDDLTKPAFRRRLKRYAREIEDDSAYPFFLFREADGALLGGLTLGMVRRGVSQAATLGYWMGQQHAGAGAMTTGVRLACSYAFETLRLRRIEAACVPYNIASTRVLEKVGFQREGYARQYLCIDGLWQDHLLFALLRAEFAADTPSP</sequence>
<protein>
    <submittedName>
        <fullName evidence="5">Ribosomal-protein-alanine N-acetyltransferase</fullName>
    </submittedName>
</protein>
<dbReference type="GO" id="GO:0008999">
    <property type="term" value="F:protein-N-terminal-alanine acetyltransferase activity"/>
    <property type="evidence" value="ECO:0007669"/>
    <property type="project" value="TreeGrafter"/>
</dbReference>
<dbReference type="PROSITE" id="PS51186">
    <property type="entry name" value="GNAT"/>
    <property type="match status" value="1"/>
</dbReference>
<dbReference type="RefSeq" id="WP_188516551.1">
    <property type="nucleotide sequence ID" value="NZ_BMES01000001.1"/>
</dbReference>
<organism evidence="5 6">
    <name type="scientific">Alsobacter metallidurans</name>
    <dbReference type="NCBI Taxonomy" id="340221"/>
    <lineage>
        <taxon>Bacteria</taxon>
        <taxon>Pseudomonadati</taxon>
        <taxon>Pseudomonadota</taxon>
        <taxon>Alphaproteobacteria</taxon>
        <taxon>Hyphomicrobiales</taxon>
        <taxon>Alsobacteraceae</taxon>
        <taxon>Alsobacter</taxon>
    </lineage>
</organism>
<comment type="similarity">
    <text evidence="3">Belongs to the acetyltransferase family. RimJ subfamily.</text>
</comment>
<dbReference type="InterPro" id="IPR051531">
    <property type="entry name" value="N-acetyltransferase"/>
</dbReference>
<feature type="domain" description="N-acetyltransferase" evidence="4">
    <location>
        <begin position="21"/>
        <end position="191"/>
    </location>
</feature>
<dbReference type="PANTHER" id="PTHR43792">
    <property type="entry name" value="GNAT FAMILY, PUTATIVE (AFU_ORTHOLOGUE AFUA_3G00765)-RELATED-RELATED"/>
    <property type="match status" value="1"/>
</dbReference>
<dbReference type="GO" id="GO:0005737">
    <property type="term" value="C:cytoplasm"/>
    <property type="evidence" value="ECO:0007669"/>
    <property type="project" value="TreeGrafter"/>
</dbReference>
<reference evidence="5" key="1">
    <citation type="journal article" date="2014" name="Int. J. Syst. Evol. Microbiol.">
        <title>Complete genome sequence of Corynebacterium casei LMG S-19264T (=DSM 44701T), isolated from a smear-ripened cheese.</title>
        <authorList>
            <consortium name="US DOE Joint Genome Institute (JGI-PGF)"/>
            <person name="Walter F."/>
            <person name="Albersmeier A."/>
            <person name="Kalinowski J."/>
            <person name="Ruckert C."/>
        </authorList>
    </citation>
    <scope>NUCLEOTIDE SEQUENCE</scope>
    <source>
        <strain evidence="5">CGMCC 1.12214</strain>
    </source>
</reference>
<dbReference type="PANTHER" id="PTHR43792:SF8">
    <property type="entry name" value="[RIBOSOMAL PROTEIN US5]-ALANINE N-ACETYLTRANSFERASE"/>
    <property type="match status" value="1"/>
</dbReference>
<gene>
    <name evidence="5" type="primary">rimJ</name>
    <name evidence="5" type="ORF">GCM10007036_09500</name>
</gene>
<evidence type="ECO:0000259" key="4">
    <source>
        <dbReference type="PROSITE" id="PS51186"/>
    </source>
</evidence>
<dbReference type="EMBL" id="BMES01000001">
    <property type="protein sequence ID" value="GGH12018.1"/>
    <property type="molecule type" value="Genomic_DNA"/>
</dbReference>
<proteinExistence type="inferred from homology"/>
<dbReference type="Pfam" id="PF13302">
    <property type="entry name" value="Acetyltransf_3"/>
    <property type="match status" value="1"/>
</dbReference>
<evidence type="ECO:0000256" key="1">
    <source>
        <dbReference type="ARBA" id="ARBA00022679"/>
    </source>
</evidence>
<evidence type="ECO:0000256" key="3">
    <source>
        <dbReference type="ARBA" id="ARBA00038502"/>
    </source>
</evidence>
<dbReference type="Proteomes" id="UP000603912">
    <property type="component" value="Unassembled WGS sequence"/>
</dbReference>
<reference evidence="5" key="2">
    <citation type="submission" date="2020-09" db="EMBL/GenBank/DDBJ databases">
        <authorList>
            <person name="Sun Q."/>
            <person name="Zhou Y."/>
        </authorList>
    </citation>
    <scope>NUCLEOTIDE SEQUENCE</scope>
    <source>
        <strain evidence="5">CGMCC 1.12214</strain>
    </source>
</reference>
<evidence type="ECO:0000256" key="2">
    <source>
        <dbReference type="ARBA" id="ARBA00023315"/>
    </source>
</evidence>
<evidence type="ECO:0000313" key="6">
    <source>
        <dbReference type="Proteomes" id="UP000603912"/>
    </source>
</evidence>
<accession>A0A917MGN5</accession>
<keyword evidence="2" id="KW-0012">Acyltransferase</keyword>